<evidence type="ECO:0000313" key="2">
    <source>
        <dbReference type="EMBL" id="ETV89856.1"/>
    </source>
</evidence>
<feature type="region of interest" description="Disordered" evidence="1">
    <location>
        <begin position="30"/>
        <end position="65"/>
    </location>
</feature>
<organism evidence="2">
    <name type="scientific">Aphanomyces invadans</name>
    <dbReference type="NCBI Taxonomy" id="157072"/>
    <lineage>
        <taxon>Eukaryota</taxon>
        <taxon>Sar</taxon>
        <taxon>Stramenopiles</taxon>
        <taxon>Oomycota</taxon>
        <taxon>Saprolegniomycetes</taxon>
        <taxon>Saprolegniales</taxon>
        <taxon>Verrucalvaceae</taxon>
        <taxon>Aphanomyces</taxon>
    </lineage>
</organism>
<dbReference type="VEuPathDB" id="FungiDB:H310_15306"/>
<reference evidence="2" key="1">
    <citation type="submission" date="2013-12" db="EMBL/GenBank/DDBJ databases">
        <title>The Genome Sequence of Aphanomyces invadans NJM9701.</title>
        <authorList>
            <consortium name="The Broad Institute Genomics Platform"/>
            <person name="Russ C."/>
            <person name="Tyler B."/>
            <person name="van West P."/>
            <person name="Dieguez-Uribeondo J."/>
            <person name="Young S.K."/>
            <person name="Zeng Q."/>
            <person name="Gargeya S."/>
            <person name="Fitzgerald M."/>
            <person name="Abouelleil A."/>
            <person name="Alvarado L."/>
            <person name="Chapman S.B."/>
            <person name="Gainer-Dewar J."/>
            <person name="Goldberg J."/>
            <person name="Griggs A."/>
            <person name="Gujja S."/>
            <person name="Hansen M."/>
            <person name="Howarth C."/>
            <person name="Imamovic A."/>
            <person name="Ireland A."/>
            <person name="Larimer J."/>
            <person name="McCowan C."/>
            <person name="Murphy C."/>
            <person name="Pearson M."/>
            <person name="Poon T.W."/>
            <person name="Priest M."/>
            <person name="Roberts A."/>
            <person name="Saif S."/>
            <person name="Shea T."/>
            <person name="Sykes S."/>
            <person name="Wortman J."/>
            <person name="Nusbaum C."/>
            <person name="Birren B."/>
        </authorList>
    </citation>
    <scope>NUCLEOTIDE SEQUENCE [LARGE SCALE GENOMIC DNA]</scope>
    <source>
        <strain evidence="2">NJM9701</strain>
    </source>
</reference>
<dbReference type="AlphaFoldDB" id="A0A024T8E9"/>
<name>A0A024T8E9_9STRA</name>
<protein>
    <submittedName>
        <fullName evidence="2">Uncharacterized protein</fullName>
    </submittedName>
</protein>
<sequence>MSRGTSNLPTFQRCMDSETNERAWQSIVGKKAKPTHVKKPSNSQTRRVHHFAHTHDQKENGILVGDNSHTAHDAVFIVSNGLPGAVWGSGDREHDVSIWVVVKLLASKPPPW</sequence>
<feature type="compositionally biased region" description="Basic residues" evidence="1">
    <location>
        <begin position="30"/>
        <end position="39"/>
    </location>
</feature>
<gene>
    <name evidence="2" type="ORF">H310_15306</name>
</gene>
<evidence type="ECO:0000256" key="1">
    <source>
        <dbReference type="SAM" id="MobiDB-lite"/>
    </source>
</evidence>
<dbReference type="EMBL" id="KI914276">
    <property type="protein sequence ID" value="ETV89856.1"/>
    <property type="molecule type" value="Genomic_DNA"/>
</dbReference>
<proteinExistence type="predicted"/>
<dbReference type="GeneID" id="20092356"/>
<accession>A0A024T8E9</accession>
<dbReference type="RefSeq" id="XP_008881513.1">
    <property type="nucleotide sequence ID" value="XM_008883291.1"/>
</dbReference>